<dbReference type="RefSeq" id="WP_093074776.1">
    <property type="nucleotide sequence ID" value="NZ_FOGV01000035.1"/>
</dbReference>
<dbReference type="CDD" id="cd18787">
    <property type="entry name" value="SF2_C_DEAD"/>
    <property type="match status" value="1"/>
</dbReference>
<dbReference type="STRING" id="1464123.SAMN05444126_1351"/>
<evidence type="ECO:0000256" key="4">
    <source>
        <dbReference type="ARBA" id="ARBA00022840"/>
    </source>
</evidence>
<keyword evidence="1" id="KW-0547">Nucleotide-binding</keyword>
<evidence type="ECO:0000259" key="5">
    <source>
        <dbReference type="PROSITE" id="PS51192"/>
    </source>
</evidence>
<dbReference type="GO" id="GO:0005524">
    <property type="term" value="F:ATP binding"/>
    <property type="evidence" value="ECO:0007669"/>
    <property type="project" value="UniProtKB-KW"/>
</dbReference>
<dbReference type="PROSITE" id="PS51192">
    <property type="entry name" value="HELICASE_ATP_BIND_1"/>
    <property type="match status" value="1"/>
</dbReference>
<feature type="domain" description="Helicase C-terminal" evidence="6">
    <location>
        <begin position="231"/>
        <end position="375"/>
    </location>
</feature>
<dbReference type="GO" id="GO:0033592">
    <property type="term" value="F:RNA strand annealing activity"/>
    <property type="evidence" value="ECO:0007669"/>
    <property type="project" value="TreeGrafter"/>
</dbReference>
<dbReference type="CDD" id="cd00268">
    <property type="entry name" value="DEADc"/>
    <property type="match status" value="1"/>
</dbReference>
<dbReference type="PANTHER" id="PTHR47963">
    <property type="entry name" value="DEAD-BOX ATP-DEPENDENT RNA HELICASE 47, MITOCHONDRIAL"/>
    <property type="match status" value="1"/>
</dbReference>
<dbReference type="EMBL" id="FOGV01000035">
    <property type="protein sequence ID" value="SES32973.1"/>
    <property type="molecule type" value="Genomic_DNA"/>
</dbReference>
<evidence type="ECO:0000256" key="1">
    <source>
        <dbReference type="ARBA" id="ARBA00022741"/>
    </source>
</evidence>
<dbReference type="GO" id="GO:0005840">
    <property type="term" value="C:ribosome"/>
    <property type="evidence" value="ECO:0007669"/>
    <property type="project" value="TreeGrafter"/>
</dbReference>
<dbReference type="PROSITE" id="PS51194">
    <property type="entry name" value="HELICASE_CTER"/>
    <property type="match status" value="1"/>
</dbReference>
<accession>A0A1H9WHP0</accession>
<dbReference type="Gene3D" id="3.40.50.300">
    <property type="entry name" value="P-loop containing nucleotide triphosphate hydrolases"/>
    <property type="match status" value="2"/>
</dbReference>
<dbReference type="SUPFAM" id="SSF52540">
    <property type="entry name" value="P-loop containing nucleoside triphosphate hydrolases"/>
    <property type="match status" value="1"/>
</dbReference>
<dbReference type="InterPro" id="IPR027417">
    <property type="entry name" value="P-loop_NTPase"/>
</dbReference>
<dbReference type="GO" id="GO:0003724">
    <property type="term" value="F:RNA helicase activity"/>
    <property type="evidence" value="ECO:0007669"/>
    <property type="project" value="TreeGrafter"/>
</dbReference>
<dbReference type="InterPro" id="IPR011545">
    <property type="entry name" value="DEAD/DEAH_box_helicase_dom"/>
</dbReference>
<feature type="domain" description="Helicase ATP-binding" evidence="5">
    <location>
        <begin position="35"/>
        <end position="205"/>
    </location>
</feature>
<protein>
    <submittedName>
        <fullName evidence="7">Helicase conserved C-terminal domain-containing protein</fullName>
    </submittedName>
</protein>
<proteinExistence type="predicted"/>
<dbReference type="GO" id="GO:0005829">
    <property type="term" value="C:cytosol"/>
    <property type="evidence" value="ECO:0007669"/>
    <property type="project" value="TreeGrafter"/>
</dbReference>
<dbReference type="Pfam" id="PF00270">
    <property type="entry name" value="DEAD"/>
    <property type="match status" value="1"/>
</dbReference>
<dbReference type="OrthoDB" id="9805696at2"/>
<dbReference type="SMART" id="SM00487">
    <property type="entry name" value="DEXDc"/>
    <property type="match status" value="1"/>
</dbReference>
<keyword evidence="2" id="KW-0378">Hydrolase</keyword>
<dbReference type="PANTHER" id="PTHR47963:SF7">
    <property type="entry name" value="ATP-DEPENDENT RNA HELICASE YFML-RELATED"/>
    <property type="match status" value="1"/>
</dbReference>
<dbReference type="Proteomes" id="UP000199318">
    <property type="component" value="Unassembled WGS sequence"/>
</dbReference>
<evidence type="ECO:0000256" key="2">
    <source>
        <dbReference type="ARBA" id="ARBA00022801"/>
    </source>
</evidence>
<keyword evidence="4" id="KW-0067">ATP-binding</keyword>
<evidence type="ECO:0000313" key="7">
    <source>
        <dbReference type="EMBL" id="SES32973.1"/>
    </source>
</evidence>
<sequence>MTHSAILPETMPAFIHDVWQSSGFTELTPIQEKMIPSAMQQKDIIAEAPTGSGKTLAYLLPALADTDPQAKQPQVLIVVSSHELAMQVHTEIQQWSKGSKIQSVPLIGGANVKRQEEKLKKKPQFIVGTPGRLTEHIASKKLKLHELSQLVFDEADQLFTKEHRGAVDSIIKASKRDCQKIVCSATVPEHIEEEAKNLMNTPEIIRIELDRELLENMTHRYLIADRREKPKLLRKLAGMQDFYGIAFTNNAFDADFFSEHLQYHKRPFALLHGSANKQAREQAMKAFRSGASPLLISTDVASRGIDVPELTYVISLDLPNDVYQYKHRSGRTARAGKTGTVVSLVTPGEEERLLQIAEQLNLTLRKSRFFHGGLADVPE</sequence>
<evidence type="ECO:0000256" key="3">
    <source>
        <dbReference type="ARBA" id="ARBA00022806"/>
    </source>
</evidence>
<keyword evidence="3 7" id="KW-0347">Helicase</keyword>
<dbReference type="GO" id="GO:0009409">
    <property type="term" value="P:response to cold"/>
    <property type="evidence" value="ECO:0007669"/>
    <property type="project" value="TreeGrafter"/>
</dbReference>
<gene>
    <name evidence="7" type="ORF">SAMN05444126_1351</name>
</gene>
<organism evidence="7 8">
    <name type="scientific">Salisediminibacterium halotolerans</name>
    <dbReference type="NCBI Taxonomy" id="517425"/>
    <lineage>
        <taxon>Bacteria</taxon>
        <taxon>Bacillati</taxon>
        <taxon>Bacillota</taxon>
        <taxon>Bacilli</taxon>
        <taxon>Bacillales</taxon>
        <taxon>Bacillaceae</taxon>
        <taxon>Salisediminibacterium</taxon>
    </lineage>
</organism>
<dbReference type="GO" id="GO:0016787">
    <property type="term" value="F:hydrolase activity"/>
    <property type="evidence" value="ECO:0007669"/>
    <property type="project" value="UniProtKB-KW"/>
</dbReference>
<dbReference type="SMART" id="SM00490">
    <property type="entry name" value="HELICc"/>
    <property type="match status" value="1"/>
</dbReference>
<comment type="caution">
    <text evidence="7">The sequence shown here is derived from an EMBL/GenBank/DDBJ whole genome shotgun (WGS) entry which is preliminary data.</text>
</comment>
<evidence type="ECO:0000259" key="6">
    <source>
        <dbReference type="PROSITE" id="PS51194"/>
    </source>
</evidence>
<keyword evidence="8" id="KW-1185">Reference proteome</keyword>
<dbReference type="Pfam" id="PF00271">
    <property type="entry name" value="Helicase_C"/>
    <property type="match status" value="1"/>
</dbReference>
<dbReference type="InterPro" id="IPR050547">
    <property type="entry name" value="DEAD_box_RNA_helicases"/>
</dbReference>
<dbReference type="InterPro" id="IPR014001">
    <property type="entry name" value="Helicase_ATP-bd"/>
</dbReference>
<dbReference type="InterPro" id="IPR001650">
    <property type="entry name" value="Helicase_C-like"/>
</dbReference>
<evidence type="ECO:0000313" key="8">
    <source>
        <dbReference type="Proteomes" id="UP000199318"/>
    </source>
</evidence>
<reference evidence="8" key="1">
    <citation type="submission" date="2016-10" db="EMBL/GenBank/DDBJ databases">
        <authorList>
            <person name="de Groot N.N."/>
        </authorList>
    </citation>
    <scope>NUCLEOTIDE SEQUENCE [LARGE SCALE GENOMIC DNA]</scope>
    <source>
        <strain evidence="8">10nlg</strain>
    </source>
</reference>
<dbReference type="AlphaFoldDB" id="A0A1H9WHP0"/>
<dbReference type="InterPro" id="IPR044742">
    <property type="entry name" value="DEAD/DEAH_RhlB"/>
</dbReference>
<name>A0A1H9WHP0_9BACI</name>